<keyword evidence="8" id="KW-1185">Reference proteome</keyword>
<feature type="transmembrane region" description="Helical" evidence="6">
    <location>
        <begin position="354"/>
        <end position="373"/>
    </location>
</feature>
<keyword evidence="2 6" id="KW-0812">Transmembrane</keyword>
<gene>
    <name evidence="7" type="ORF">SAMN04489713_110274</name>
</gene>
<feature type="region of interest" description="Disordered" evidence="5">
    <location>
        <begin position="383"/>
        <end position="404"/>
    </location>
</feature>
<evidence type="ECO:0000256" key="6">
    <source>
        <dbReference type="SAM" id="Phobius"/>
    </source>
</evidence>
<evidence type="ECO:0000256" key="2">
    <source>
        <dbReference type="ARBA" id="ARBA00022692"/>
    </source>
</evidence>
<dbReference type="GO" id="GO:0022857">
    <property type="term" value="F:transmembrane transporter activity"/>
    <property type="evidence" value="ECO:0007669"/>
    <property type="project" value="InterPro"/>
</dbReference>
<dbReference type="InterPro" id="IPR011701">
    <property type="entry name" value="MFS"/>
</dbReference>
<dbReference type="PANTHER" id="PTHR23514:SF13">
    <property type="entry name" value="INNER MEMBRANE PROTEIN YBJJ"/>
    <property type="match status" value="1"/>
</dbReference>
<feature type="transmembrane region" description="Helical" evidence="6">
    <location>
        <begin position="62"/>
        <end position="82"/>
    </location>
</feature>
<accession>A0A1I5L6M2</accession>
<evidence type="ECO:0000256" key="5">
    <source>
        <dbReference type="SAM" id="MobiDB-lite"/>
    </source>
</evidence>
<sequence>MIISVVVAFAVFGAFWGVWGASVPRVQHQAGVSDGQLGFALLFVGAGALPAMLLTGRALDRWGLAVSAVLIAALGVAGAALALTAVDAASLCAGLAVVGATSGAADVSMNAAAGRAEKMAGRPVITRAHGVFSSLVVFGSLATGLASAASLPLAVPFAAVAVLSLPAGAFLFRALPSHASTERSPTADAAPFGRRDIVPYLLIGVLGALAFAGENAHQSWSAVFAHEELHSSTGLSAVAPAVFAGTVAITRFSFGGLKAEHARTVLLAGASAAAAGAALIAVAPTLLIAGLGLAVAAAGTAVLFPTLLGVVSRNVDESRRGRATSVVTTVSYLGFLVGPVYVGLWADAVGLRGAMVAVAALAVGLLVLTPALLHLSGFGPRGVDASARQTPMSPRRESRLGAKR</sequence>
<evidence type="ECO:0000256" key="4">
    <source>
        <dbReference type="ARBA" id="ARBA00023136"/>
    </source>
</evidence>
<proteinExistence type="predicted"/>
<evidence type="ECO:0000313" key="8">
    <source>
        <dbReference type="Proteomes" id="UP000183413"/>
    </source>
</evidence>
<feature type="transmembrane region" description="Helical" evidence="6">
    <location>
        <begin position="197"/>
        <end position="213"/>
    </location>
</feature>
<feature type="transmembrane region" description="Helical" evidence="6">
    <location>
        <begin position="288"/>
        <end position="311"/>
    </location>
</feature>
<dbReference type="InParanoid" id="A0A1I5L6M2"/>
<reference evidence="7 8" key="1">
    <citation type="submission" date="2016-10" db="EMBL/GenBank/DDBJ databases">
        <authorList>
            <person name="de Groot N.N."/>
        </authorList>
    </citation>
    <scope>NUCLEOTIDE SEQUENCE [LARGE SCALE GENOMIC DNA]</scope>
    <source>
        <strain evidence="7 8">DSM 43067</strain>
    </source>
</reference>
<organism evidence="7 8">
    <name type="scientific">Actinomadura madurae</name>
    <dbReference type="NCBI Taxonomy" id="1993"/>
    <lineage>
        <taxon>Bacteria</taxon>
        <taxon>Bacillati</taxon>
        <taxon>Actinomycetota</taxon>
        <taxon>Actinomycetes</taxon>
        <taxon>Streptosporangiales</taxon>
        <taxon>Thermomonosporaceae</taxon>
        <taxon>Actinomadura</taxon>
    </lineage>
</organism>
<dbReference type="AlphaFoldDB" id="A0A1I5L6M2"/>
<dbReference type="SUPFAM" id="SSF103473">
    <property type="entry name" value="MFS general substrate transporter"/>
    <property type="match status" value="1"/>
</dbReference>
<keyword evidence="3 6" id="KW-1133">Transmembrane helix</keyword>
<protein>
    <submittedName>
        <fullName evidence="7">Predicted arabinose efflux permease, MFS family</fullName>
    </submittedName>
</protein>
<feature type="transmembrane region" description="Helical" evidence="6">
    <location>
        <begin position="264"/>
        <end position="282"/>
    </location>
</feature>
<dbReference type="InterPro" id="IPR036259">
    <property type="entry name" value="MFS_trans_sf"/>
</dbReference>
<feature type="transmembrane region" description="Helical" evidence="6">
    <location>
        <begin position="323"/>
        <end position="342"/>
    </location>
</feature>
<dbReference type="Gene3D" id="1.20.1250.20">
    <property type="entry name" value="MFS general substrate transporter like domains"/>
    <property type="match status" value="1"/>
</dbReference>
<dbReference type="GO" id="GO:0016020">
    <property type="term" value="C:membrane"/>
    <property type="evidence" value="ECO:0007669"/>
    <property type="project" value="UniProtKB-SubCell"/>
</dbReference>
<name>A0A1I5L6M2_9ACTN</name>
<feature type="compositionally biased region" description="Basic and acidic residues" evidence="5">
    <location>
        <begin position="394"/>
        <end position="404"/>
    </location>
</feature>
<keyword evidence="4 6" id="KW-0472">Membrane</keyword>
<dbReference type="Proteomes" id="UP000183413">
    <property type="component" value="Unassembled WGS sequence"/>
</dbReference>
<dbReference type="Pfam" id="PF07690">
    <property type="entry name" value="MFS_1"/>
    <property type="match status" value="1"/>
</dbReference>
<evidence type="ECO:0000256" key="3">
    <source>
        <dbReference type="ARBA" id="ARBA00022989"/>
    </source>
</evidence>
<dbReference type="EMBL" id="FOVH01000010">
    <property type="protein sequence ID" value="SFO92989.1"/>
    <property type="molecule type" value="Genomic_DNA"/>
</dbReference>
<feature type="transmembrane region" description="Helical" evidence="6">
    <location>
        <begin position="157"/>
        <end position="176"/>
    </location>
</feature>
<feature type="transmembrane region" description="Helical" evidence="6">
    <location>
        <begin position="88"/>
        <end position="109"/>
    </location>
</feature>
<comment type="subcellular location">
    <subcellularLocation>
        <location evidence="1">Membrane</location>
        <topology evidence="1">Multi-pass membrane protein</topology>
    </subcellularLocation>
</comment>
<feature type="transmembrane region" description="Helical" evidence="6">
    <location>
        <begin position="36"/>
        <end position="55"/>
    </location>
</feature>
<feature type="transmembrane region" description="Helical" evidence="6">
    <location>
        <begin position="233"/>
        <end position="252"/>
    </location>
</feature>
<feature type="transmembrane region" description="Helical" evidence="6">
    <location>
        <begin position="130"/>
        <end position="151"/>
    </location>
</feature>
<dbReference type="InterPro" id="IPR051788">
    <property type="entry name" value="MFS_Transporter"/>
</dbReference>
<evidence type="ECO:0000256" key="1">
    <source>
        <dbReference type="ARBA" id="ARBA00004141"/>
    </source>
</evidence>
<dbReference type="STRING" id="1993.SAMN04489713_110274"/>
<dbReference type="eggNOG" id="COG0738">
    <property type="taxonomic scope" value="Bacteria"/>
</dbReference>
<evidence type="ECO:0000313" key="7">
    <source>
        <dbReference type="EMBL" id="SFO92989.1"/>
    </source>
</evidence>
<dbReference type="PANTHER" id="PTHR23514">
    <property type="entry name" value="BYPASS OF STOP CODON PROTEIN 6"/>
    <property type="match status" value="1"/>
</dbReference>